<dbReference type="Proteomes" id="UP001311232">
    <property type="component" value="Unassembled WGS sequence"/>
</dbReference>
<comment type="subcellular location">
    <subcellularLocation>
        <location evidence="2">Cytoplasm</location>
    </subcellularLocation>
</comment>
<dbReference type="FunFam" id="3.90.550.10:FF:000092">
    <property type="entry name" value="Glycogenin 2"/>
    <property type="match status" value="1"/>
</dbReference>
<reference evidence="16 17" key="1">
    <citation type="submission" date="2021-06" db="EMBL/GenBank/DDBJ databases">
        <authorList>
            <person name="Palmer J.M."/>
        </authorList>
    </citation>
    <scope>NUCLEOTIDE SEQUENCE [LARGE SCALE GENOMIC DNA]</scope>
    <source>
        <strain evidence="16 17">MEX-2019</strain>
        <tissue evidence="16">Muscle</tissue>
    </source>
</reference>
<keyword evidence="6" id="KW-0479">Metal-binding</keyword>
<dbReference type="GO" id="GO:0005737">
    <property type="term" value="C:cytoplasm"/>
    <property type="evidence" value="ECO:0007669"/>
    <property type="project" value="UniProtKB-SubCell"/>
</dbReference>
<keyword evidence="8" id="KW-0325">Glycoprotein</keyword>
<comment type="function">
    <text evidence="15">Self-glucosylating initiator of glycogen synthesis. It catalyzes the formation of a short alpha (1,4)-glucosyl chain covalently attached via a glucose 1-O-tyrosyl linkage to internal tyrosine residues and these chains act as primers for the elongation reaction catalyzed by glycogen synthase.</text>
</comment>
<comment type="catalytic activity">
    <reaction evidence="12">
        <text>[1,4-alpha-D-glucosyl](n)-L-tyrosyl-[glycogenin] + UDP-alpha-D-glucose = [1,4-alpha-D-glucosyl](n+1)-L-tyrosyl-[glycogenin] + UDP + H(+)</text>
        <dbReference type="Rhea" id="RHEA:56560"/>
        <dbReference type="Rhea" id="RHEA-COMP:14606"/>
        <dbReference type="Rhea" id="RHEA-COMP:14607"/>
        <dbReference type="ChEBI" id="CHEBI:15378"/>
        <dbReference type="ChEBI" id="CHEBI:58223"/>
        <dbReference type="ChEBI" id="CHEBI:58885"/>
        <dbReference type="ChEBI" id="CHEBI:140574"/>
        <dbReference type="EC" id="2.4.1.186"/>
    </reaction>
    <physiologicalReaction direction="left-to-right" evidence="12">
        <dbReference type="Rhea" id="RHEA:56561"/>
    </physiologicalReaction>
</comment>
<gene>
    <name evidence="16" type="ORF">CRENBAI_024684</name>
</gene>
<dbReference type="GO" id="GO:0005978">
    <property type="term" value="P:glycogen biosynthetic process"/>
    <property type="evidence" value="ECO:0007669"/>
    <property type="project" value="UniProtKB-KW"/>
</dbReference>
<dbReference type="GO" id="GO:0008466">
    <property type="term" value="F:glycogenin glucosyltransferase activity"/>
    <property type="evidence" value="ECO:0007669"/>
    <property type="project" value="UniProtKB-EC"/>
</dbReference>
<evidence type="ECO:0000256" key="15">
    <source>
        <dbReference type="ARBA" id="ARBA00057883"/>
    </source>
</evidence>
<comment type="function">
    <text evidence="14">Glycogenin participates in the glycogen biosynthetic process along with glycogen synthase and glycogen branching enzyme. It catalyzes the formation of a short alpha (1,4)-glucosyl chain covalently attached via a glucose 1-O-tyrosyl linkage to internal tyrosine residues and these chains act as primers for the elongation reaction catalyzed by glycogen synthase.</text>
</comment>
<dbReference type="PANTHER" id="PTHR11183">
    <property type="entry name" value="GLYCOGENIN SUBFAMILY MEMBER"/>
    <property type="match status" value="1"/>
</dbReference>
<evidence type="ECO:0000256" key="9">
    <source>
        <dbReference type="ARBA" id="ARBA00023211"/>
    </source>
</evidence>
<proteinExistence type="inferred from homology"/>
<keyword evidence="4" id="KW-0963">Cytoplasm</keyword>
<dbReference type="Gene3D" id="3.90.550.10">
    <property type="entry name" value="Spore Coat Polysaccharide Biosynthesis Protein SpsA, Chain A"/>
    <property type="match status" value="2"/>
</dbReference>
<evidence type="ECO:0000256" key="4">
    <source>
        <dbReference type="ARBA" id="ARBA00022490"/>
    </source>
</evidence>
<evidence type="ECO:0000256" key="10">
    <source>
        <dbReference type="ARBA" id="ARBA00038162"/>
    </source>
</evidence>
<comment type="similarity">
    <text evidence="10">Belongs to the glycosyltransferase 8 family. Glycogenin subfamily.</text>
</comment>
<comment type="cofactor">
    <cofactor evidence="1">
        <name>Mn(2+)</name>
        <dbReference type="ChEBI" id="CHEBI:29035"/>
    </cofactor>
</comment>
<dbReference type="CDD" id="cd02537">
    <property type="entry name" value="GT8_Glycogenin"/>
    <property type="match status" value="1"/>
</dbReference>
<comment type="caution">
    <text evidence="16">The sequence shown here is derived from an EMBL/GenBank/DDBJ whole genome shotgun (WGS) entry which is preliminary data.</text>
</comment>
<keyword evidence="17" id="KW-1185">Reference proteome</keyword>
<evidence type="ECO:0000256" key="13">
    <source>
        <dbReference type="ARBA" id="ARBA00047924"/>
    </source>
</evidence>
<dbReference type="InterPro" id="IPR029044">
    <property type="entry name" value="Nucleotide-diphossugar_trans"/>
</dbReference>
<evidence type="ECO:0000256" key="7">
    <source>
        <dbReference type="ARBA" id="ARBA00023056"/>
    </source>
</evidence>
<dbReference type="SUPFAM" id="SSF53448">
    <property type="entry name" value="Nucleotide-diphospho-sugar transferases"/>
    <property type="match status" value="1"/>
</dbReference>
<organism evidence="16 17">
    <name type="scientific">Crenichthys baileyi</name>
    <name type="common">White River springfish</name>
    <dbReference type="NCBI Taxonomy" id="28760"/>
    <lineage>
        <taxon>Eukaryota</taxon>
        <taxon>Metazoa</taxon>
        <taxon>Chordata</taxon>
        <taxon>Craniata</taxon>
        <taxon>Vertebrata</taxon>
        <taxon>Euteleostomi</taxon>
        <taxon>Actinopterygii</taxon>
        <taxon>Neopterygii</taxon>
        <taxon>Teleostei</taxon>
        <taxon>Neoteleostei</taxon>
        <taxon>Acanthomorphata</taxon>
        <taxon>Ovalentaria</taxon>
        <taxon>Atherinomorphae</taxon>
        <taxon>Cyprinodontiformes</taxon>
        <taxon>Goodeidae</taxon>
        <taxon>Crenichthys</taxon>
    </lineage>
</organism>
<accession>A0AAV9RPH4</accession>
<evidence type="ECO:0000256" key="14">
    <source>
        <dbReference type="ARBA" id="ARBA00049637"/>
    </source>
</evidence>
<name>A0AAV9RPH4_9TELE</name>
<evidence type="ECO:0000256" key="8">
    <source>
        <dbReference type="ARBA" id="ARBA00023180"/>
    </source>
</evidence>
<evidence type="ECO:0000256" key="5">
    <source>
        <dbReference type="ARBA" id="ARBA00022679"/>
    </source>
</evidence>
<sequence>MSAGEAFVTLATTDSYCKGATVVARSLRRHGTTRHIVVMVTLNISEQSRKGLENIFDEVITVDLRNSEDQLHLSMLGRPELGVTFTKIHCWNLTQYRRCIFLDADTLVLCNVDELFQRDELSAAPDPGWPDCFNSGVSWSVGDIGKHLPFIYNLCASSLYSYLPAFQQFGHQAKIVHFAGAVKPWSSQRDHSRSHIMEQFESLWWKEYHCHTMPPVPNTHPTPSRQKQQVLELYTLLNSGTAEETVMQTYRSANQKRHSFEAAPAGF</sequence>
<dbReference type="GO" id="GO:0046872">
    <property type="term" value="F:metal ion binding"/>
    <property type="evidence" value="ECO:0007669"/>
    <property type="project" value="UniProtKB-KW"/>
</dbReference>
<comment type="catalytic activity">
    <reaction evidence="13">
        <text>L-tyrosyl-[glycogenin] + UDP-alpha-D-glucose = alpha-D-glucosyl-L-tyrosyl-[glycogenin] + UDP + H(+)</text>
        <dbReference type="Rhea" id="RHEA:23360"/>
        <dbReference type="Rhea" id="RHEA-COMP:14604"/>
        <dbReference type="Rhea" id="RHEA-COMP:14605"/>
        <dbReference type="ChEBI" id="CHEBI:15378"/>
        <dbReference type="ChEBI" id="CHEBI:46858"/>
        <dbReference type="ChEBI" id="CHEBI:58223"/>
        <dbReference type="ChEBI" id="CHEBI:58885"/>
        <dbReference type="ChEBI" id="CHEBI:140573"/>
        <dbReference type="EC" id="2.4.1.186"/>
    </reaction>
    <physiologicalReaction direction="left-to-right" evidence="13">
        <dbReference type="Rhea" id="RHEA:23361"/>
    </physiologicalReaction>
</comment>
<comment type="pathway">
    <text evidence="3">Glycan biosynthesis; glycogen biosynthesis.</text>
</comment>
<evidence type="ECO:0000256" key="6">
    <source>
        <dbReference type="ARBA" id="ARBA00022723"/>
    </source>
</evidence>
<dbReference type="InterPro" id="IPR002495">
    <property type="entry name" value="Glyco_trans_8"/>
</dbReference>
<evidence type="ECO:0000256" key="1">
    <source>
        <dbReference type="ARBA" id="ARBA00001936"/>
    </source>
</evidence>
<evidence type="ECO:0000256" key="2">
    <source>
        <dbReference type="ARBA" id="ARBA00004496"/>
    </source>
</evidence>
<dbReference type="EC" id="2.4.1.186" evidence="11"/>
<keyword evidence="7" id="KW-0320">Glycogen biosynthesis</keyword>
<evidence type="ECO:0000256" key="3">
    <source>
        <dbReference type="ARBA" id="ARBA00004964"/>
    </source>
</evidence>
<evidence type="ECO:0000256" key="11">
    <source>
        <dbReference type="ARBA" id="ARBA00038934"/>
    </source>
</evidence>
<protein>
    <recommendedName>
        <fullName evidence="11">glycogenin glucosyltransferase</fullName>
        <ecNumber evidence="11">2.4.1.186</ecNumber>
    </recommendedName>
</protein>
<evidence type="ECO:0000313" key="16">
    <source>
        <dbReference type="EMBL" id="KAK5610911.1"/>
    </source>
</evidence>
<keyword evidence="5" id="KW-0808">Transferase</keyword>
<evidence type="ECO:0000313" key="17">
    <source>
        <dbReference type="Proteomes" id="UP001311232"/>
    </source>
</evidence>
<dbReference type="AlphaFoldDB" id="A0AAV9RPH4"/>
<dbReference type="Pfam" id="PF01501">
    <property type="entry name" value="Glyco_transf_8"/>
    <property type="match status" value="1"/>
</dbReference>
<dbReference type="InterPro" id="IPR050587">
    <property type="entry name" value="GNT1/Glycosyltrans_8"/>
</dbReference>
<evidence type="ECO:0000256" key="12">
    <source>
        <dbReference type="ARBA" id="ARBA00047374"/>
    </source>
</evidence>
<dbReference type="EMBL" id="JAHHUM010001518">
    <property type="protein sequence ID" value="KAK5610911.1"/>
    <property type="molecule type" value="Genomic_DNA"/>
</dbReference>
<keyword evidence="9" id="KW-0464">Manganese</keyword>